<evidence type="ECO:0000256" key="2">
    <source>
        <dbReference type="PROSITE-ProRule" id="PRU00035"/>
    </source>
</evidence>
<organism evidence="4 5">
    <name type="scientific">Tritrichomonas foetus</name>
    <dbReference type="NCBI Taxonomy" id="1144522"/>
    <lineage>
        <taxon>Eukaryota</taxon>
        <taxon>Metamonada</taxon>
        <taxon>Parabasalia</taxon>
        <taxon>Tritrichomonadida</taxon>
        <taxon>Tritrichomonadidae</taxon>
        <taxon>Tritrichomonas</taxon>
    </lineage>
</organism>
<dbReference type="SUPFAM" id="SSF47370">
    <property type="entry name" value="Bromodomain"/>
    <property type="match status" value="1"/>
</dbReference>
<dbReference type="PANTHER" id="PTHR22881:SF27">
    <property type="entry name" value="BROMODOMAIN CONTAINING 7_9"/>
    <property type="match status" value="1"/>
</dbReference>
<feature type="domain" description="Bromo" evidence="3">
    <location>
        <begin position="1"/>
        <end position="43"/>
    </location>
</feature>
<dbReference type="PROSITE" id="PS50014">
    <property type="entry name" value="BROMODOMAIN_2"/>
    <property type="match status" value="1"/>
</dbReference>
<gene>
    <name evidence="4" type="ORF">TRFO_19409</name>
</gene>
<protein>
    <submittedName>
        <fullName evidence="4">Bromodomain containing protein</fullName>
    </submittedName>
</protein>
<keyword evidence="5" id="KW-1185">Reference proteome</keyword>
<name>A0A1J4KJ98_9EUKA</name>
<dbReference type="EMBL" id="MLAK01000592">
    <property type="protein sequence ID" value="OHT11291.1"/>
    <property type="molecule type" value="Genomic_DNA"/>
</dbReference>
<sequence length="162" mass="18526">MDFSTMKKKLQGNEYPTVQSFIDDIQLICDNAKTFNGETSIFGLICDDIMDEVNKQYSEKADNADEEWYKSLNKAIMLMNDHINSPPPEVAAIQKDTPFPSIQDLENEQISKIESIIGGESIETLEKRWYLLSDHARRSIIDVIENRDDDEGENSNNSNDDE</sequence>
<dbReference type="Proteomes" id="UP000179807">
    <property type="component" value="Unassembled WGS sequence"/>
</dbReference>
<dbReference type="PRINTS" id="PR00503">
    <property type="entry name" value="BROMODOMAIN"/>
</dbReference>
<dbReference type="AlphaFoldDB" id="A0A1J4KJ98"/>
<dbReference type="RefSeq" id="XP_068364427.1">
    <property type="nucleotide sequence ID" value="XM_068500775.1"/>
</dbReference>
<dbReference type="Gene3D" id="1.20.920.10">
    <property type="entry name" value="Bromodomain-like"/>
    <property type="match status" value="1"/>
</dbReference>
<evidence type="ECO:0000313" key="5">
    <source>
        <dbReference type="Proteomes" id="UP000179807"/>
    </source>
</evidence>
<dbReference type="CDD" id="cd04369">
    <property type="entry name" value="Bromodomain"/>
    <property type="match status" value="1"/>
</dbReference>
<keyword evidence="1 2" id="KW-0103">Bromodomain</keyword>
<dbReference type="GeneID" id="94835479"/>
<dbReference type="OrthoDB" id="784962at2759"/>
<reference evidence="4" key="1">
    <citation type="submission" date="2016-10" db="EMBL/GenBank/DDBJ databases">
        <authorList>
            <person name="Benchimol M."/>
            <person name="Almeida L.G."/>
            <person name="Vasconcelos A.T."/>
            <person name="Perreira-Neves A."/>
            <person name="Rosa I.A."/>
            <person name="Tasca T."/>
            <person name="Bogo M.R."/>
            <person name="de Souza W."/>
        </authorList>
    </citation>
    <scope>NUCLEOTIDE SEQUENCE [LARGE SCALE GENOMIC DNA]</scope>
    <source>
        <strain evidence="4">K</strain>
    </source>
</reference>
<comment type="caution">
    <text evidence="4">The sequence shown here is derived from an EMBL/GenBank/DDBJ whole genome shotgun (WGS) entry which is preliminary data.</text>
</comment>
<dbReference type="PANTHER" id="PTHR22881">
    <property type="entry name" value="BROMODOMAIN CONTAINING PROTEIN"/>
    <property type="match status" value="1"/>
</dbReference>
<evidence type="ECO:0000256" key="1">
    <source>
        <dbReference type="ARBA" id="ARBA00023117"/>
    </source>
</evidence>
<dbReference type="VEuPathDB" id="TrichDB:TRFO_19409"/>
<dbReference type="InterPro" id="IPR051831">
    <property type="entry name" value="Bromodomain_contain_prot"/>
</dbReference>
<evidence type="ECO:0000259" key="3">
    <source>
        <dbReference type="PROSITE" id="PS50014"/>
    </source>
</evidence>
<dbReference type="InterPro" id="IPR001487">
    <property type="entry name" value="Bromodomain"/>
</dbReference>
<proteinExistence type="predicted"/>
<accession>A0A1J4KJ98</accession>
<evidence type="ECO:0000313" key="4">
    <source>
        <dbReference type="EMBL" id="OHT11291.1"/>
    </source>
</evidence>
<dbReference type="InterPro" id="IPR036427">
    <property type="entry name" value="Bromodomain-like_sf"/>
</dbReference>
<dbReference type="Pfam" id="PF00439">
    <property type="entry name" value="Bromodomain"/>
    <property type="match status" value="1"/>
</dbReference>